<feature type="transmembrane region" description="Helical" evidence="1">
    <location>
        <begin position="12"/>
        <end position="32"/>
    </location>
</feature>
<dbReference type="Proteomes" id="UP000001959">
    <property type="component" value="Chromosome"/>
</dbReference>
<proteinExistence type="predicted"/>
<dbReference type="AlphaFoldDB" id="Q0C546"/>
<keyword evidence="1" id="KW-1133">Transmembrane helix</keyword>
<dbReference type="EMBL" id="CP000158">
    <property type="protein sequence ID" value="ABI78298.1"/>
    <property type="molecule type" value="Genomic_DNA"/>
</dbReference>
<keyword evidence="3" id="KW-1185">Reference proteome</keyword>
<sequence length="80" mass="8905">MSLKGRVHAQRGDCMLVVPLVLIAVSVGVLFYRRTQIAGRELELRRIQSDLAALARLRQNGTEGDLVAVPAKITPRRARR</sequence>
<reference evidence="2 3" key="1">
    <citation type="journal article" date="2006" name="J. Bacteriol.">
        <title>Comparative genomic evidence for a close relationship between the dimorphic prosthecate bacteria Hyphomonas neptunium and Caulobacter crescentus.</title>
        <authorList>
            <person name="Badger J.H."/>
            <person name="Hoover T.R."/>
            <person name="Brun Y.V."/>
            <person name="Weiner R.M."/>
            <person name="Laub M.T."/>
            <person name="Alexandre G."/>
            <person name="Mrazek J."/>
            <person name="Ren Q."/>
            <person name="Paulsen I.T."/>
            <person name="Nelson K.E."/>
            <person name="Khouri H.M."/>
            <person name="Radune D."/>
            <person name="Sosa J."/>
            <person name="Dodson R.J."/>
            <person name="Sullivan S.A."/>
            <person name="Rosovitz M.J."/>
            <person name="Madupu R."/>
            <person name="Brinkac L.M."/>
            <person name="Durkin A.S."/>
            <person name="Daugherty S.C."/>
            <person name="Kothari S.P."/>
            <person name="Giglio M.G."/>
            <person name="Zhou L."/>
            <person name="Haft D.H."/>
            <person name="Selengut J.D."/>
            <person name="Davidsen T.M."/>
            <person name="Yang Q."/>
            <person name="Zafar N."/>
            <person name="Ward N.L."/>
        </authorList>
    </citation>
    <scope>NUCLEOTIDE SEQUENCE [LARGE SCALE GENOMIC DNA]</scope>
    <source>
        <strain evidence="2 3">ATCC 15444</strain>
    </source>
</reference>
<gene>
    <name evidence="2" type="ordered locus">HNE_0417</name>
</gene>
<dbReference type="STRING" id="228405.HNE_0417"/>
<keyword evidence="1" id="KW-0812">Transmembrane</keyword>
<evidence type="ECO:0000313" key="2">
    <source>
        <dbReference type="EMBL" id="ABI78298.1"/>
    </source>
</evidence>
<protein>
    <submittedName>
        <fullName evidence="2">Uncharacterized protein</fullName>
    </submittedName>
</protein>
<dbReference type="KEGG" id="hne:HNE_0417"/>
<accession>Q0C546</accession>
<organism evidence="2 3">
    <name type="scientific">Hyphomonas neptunium (strain ATCC 15444)</name>
    <dbReference type="NCBI Taxonomy" id="228405"/>
    <lineage>
        <taxon>Bacteria</taxon>
        <taxon>Pseudomonadati</taxon>
        <taxon>Pseudomonadota</taxon>
        <taxon>Alphaproteobacteria</taxon>
        <taxon>Hyphomonadales</taxon>
        <taxon>Hyphomonadaceae</taxon>
        <taxon>Hyphomonas</taxon>
    </lineage>
</organism>
<evidence type="ECO:0000256" key="1">
    <source>
        <dbReference type="SAM" id="Phobius"/>
    </source>
</evidence>
<name>Q0C546_HYPNA</name>
<dbReference type="HOGENOM" id="CLU_2584980_0_0_5"/>
<evidence type="ECO:0000313" key="3">
    <source>
        <dbReference type="Proteomes" id="UP000001959"/>
    </source>
</evidence>
<keyword evidence="1" id="KW-0472">Membrane</keyword>